<accession>A0AAD9TE14</accession>
<dbReference type="AlphaFoldDB" id="A0AAD9TE14"/>
<sequence>MMMIDDNSFQENVIFFVSFNAVVNSEHERRLPSRRLVIAIKDIIRSPMKDNFNDLYIVYELMDTDLHQIIRSHQDLMDDHCRLIRLYATHILPLHDINEEPVCLRPFSFDFEHPSFIEENIKELIYRETVNFNPDPTH</sequence>
<name>A0AAD9TE14_9ROSI</name>
<gene>
    <name evidence="1" type="ORF">Ddye_029252</name>
</gene>
<reference evidence="1" key="1">
    <citation type="journal article" date="2023" name="Plant J.">
        <title>Genome sequences and population genomics provide insights into the demographic history, inbreeding, and mutation load of two 'living fossil' tree species of Dipteronia.</title>
        <authorList>
            <person name="Feng Y."/>
            <person name="Comes H.P."/>
            <person name="Chen J."/>
            <person name="Zhu S."/>
            <person name="Lu R."/>
            <person name="Zhang X."/>
            <person name="Li P."/>
            <person name="Qiu J."/>
            <person name="Olsen K.M."/>
            <person name="Qiu Y."/>
        </authorList>
    </citation>
    <scope>NUCLEOTIDE SEQUENCE</scope>
    <source>
        <strain evidence="1">KIB01</strain>
    </source>
</reference>
<dbReference type="EMBL" id="JANJYI010000009">
    <property type="protein sequence ID" value="KAK2634460.1"/>
    <property type="molecule type" value="Genomic_DNA"/>
</dbReference>
<evidence type="ECO:0000313" key="1">
    <source>
        <dbReference type="EMBL" id="KAK2634460.1"/>
    </source>
</evidence>
<dbReference type="Gene3D" id="1.10.510.10">
    <property type="entry name" value="Transferase(Phosphotransferase) domain 1"/>
    <property type="match status" value="1"/>
</dbReference>
<organism evidence="1 2">
    <name type="scientific">Dipteronia dyeriana</name>
    <dbReference type="NCBI Taxonomy" id="168575"/>
    <lineage>
        <taxon>Eukaryota</taxon>
        <taxon>Viridiplantae</taxon>
        <taxon>Streptophyta</taxon>
        <taxon>Embryophyta</taxon>
        <taxon>Tracheophyta</taxon>
        <taxon>Spermatophyta</taxon>
        <taxon>Magnoliopsida</taxon>
        <taxon>eudicotyledons</taxon>
        <taxon>Gunneridae</taxon>
        <taxon>Pentapetalae</taxon>
        <taxon>rosids</taxon>
        <taxon>malvids</taxon>
        <taxon>Sapindales</taxon>
        <taxon>Sapindaceae</taxon>
        <taxon>Hippocastanoideae</taxon>
        <taxon>Acereae</taxon>
        <taxon>Dipteronia</taxon>
    </lineage>
</organism>
<evidence type="ECO:0000313" key="2">
    <source>
        <dbReference type="Proteomes" id="UP001280121"/>
    </source>
</evidence>
<dbReference type="Proteomes" id="UP001280121">
    <property type="component" value="Unassembled WGS sequence"/>
</dbReference>
<proteinExistence type="predicted"/>
<protein>
    <submittedName>
        <fullName evidence="1">Uncharacterized protein</fullName>
    </submittedName>
</protein>
<dbReference type="Gene3D" id="3.30.200.20">
    <property type="entry name" value="Phosphorylase Kinase, domain 1"/>
    <property type="match status" value="1"/>
</dbReference>
<keyword evidence="2" id="KW-1185">Reference proteome</keyword>
<comment type="caution">
    <text evidence="1">The sequence shown here is derived from an EMBL/GenBank/DDBJ whole genome shotgun (WGS) entry which is preliminary data.</text>
</comment>